<dbReference type="PANTHER" id="PTHR35008">
    <property type="entry name" value="BLL4482 PROTEIN-RELATED"/>
    <property type="match status" value="1"/>
</dbReference>
<dbReference type="Gene3D" id="1.10.760.10">
    <property type="entry name" value="Cytochrome c-like domain"/>
    <property type="match status" value="2"/>
</dbReference>
<gene>
    <name evidence="6" type="ORF">SAMN04487779_10436</name>
</gene>
<dbReference type="Pfam" id="PF00034">
    <property type="entry name" value="Cytochrom_C"/>
    <property type="match status" value="1"/>
</dbReference>
<evidence type="ECO:0000256" key="4">
    <source>
        <dbReference type="PROSITE-ProRule" id="PRU00433"/>
    </source>
</evidence>
<dbReference type="STRING" id="938405.SAMN02927895_05380"/>
<dbReference type="GO" id="GO:0009055">
    <property type="term" value="F:electron transfer activity"/>
    <property type="evidence" value="ECO:0007669"/>
    <property type="project" value="InterPro"/>
</dbReference>
<sequence length="370" mass="39369">MRGPSLMQVAIAAVVAGGLALALHRPEPVAQTVAPSARAPVETPASASASVPVPMAPAAAPAAALPATAEAWTVPDPDALPDDIYGRTVRRGRDLIARTSSLIGPDATDPAMRFAGNGLDCQSCHLRAGTQQFGLPLAGIWGVFPQYIGRENEVRTLEERVNGCMERSMNGRPLLVEGPEMKAILTYIRHVSAPERVGRSLHGRGSPPLPLLTRAADPVRGRQVFAETCAACHGAGGEGQRLDAAEAGEVGRRYRFPPLWGPDSYNDGAGMARTITAARFVHANMPLGTTFEAPAIAVEDAFDVTAFVNSQPRPHKAGLEADYPDRSKKPVDAGYPPFIGPFTPEQHRYGPWAPIQDWLRANSEASRTTN</sequence>
<dbReference type="Pfam" id="PF21342">
    <property type="entry name" value="SoxA-TsdA_cyt-c"/>
    <property type="match status" value="1"/>
</dbReference>
<feature type="domain" description="Cytochrome c" evidence="5">
    <location>
        <begin position="216"/>
        <end position="312"/>
    </location>
</feature>
<dbReference type="GO" id="GO:0020037">
    <property type="term" value="F:heme binding"/>
    <property type="evidence" value="ECO:0007669"/>
    <property type="project" value="InterPro"/>
</dbReference>
<keyword evidence="3 4" id="KW-0408">Iron</keyword>
<dbReference type="EMBL" id="FMZX01000043">
    <property type="protein sequence ID" value="SDE49110.1"/>
    <property type="molecule type" value="Genomic_DNA"/>
</dbReference>
<evidence type="ECO:0000313" key="7">
    <source>
        <dbReference type="Proteomes" id="UP000198925"/>
    </source>
</evidence>
<dbReference type="Proteomes" id="UP000198925">
    <property type="component" value="Unassembled WGS sequence"/>
</dbReference>
<dbReference type="InterPro" id="IPR036909">
    <property type="entry name" value="Cyt_c-like_dom_sf"/>
</dbReference>
<reference evidence="6 7" key="1">
    <citation type="submission" date="2016-10" db="EMBL/GenBank/DDBJ databases">
        <authorList>
            <person name="de Groot N.N."/>
        </authorList>
    </citation>
    <scope>NUCLEOTIDE SEQUENCE [LARGE SCALE GENOMIC DNA]</scope>
    <source>
        <strain evidence="6 7">CPCC 100156</strain>
    </source>
</reference>
<accession>A0A1G7DDP2</accession>
<dbReference type="InterPro" id="IPR009056">
    <property type="entry name" value="Cyt_c-like_dom"/>
</dbReference>
<dbReference type="PANTHER" id="PTHR35008:SF9">
    <property type="entry name" value="CYTOCHROME C DOMAIN-CONTAINING PROTEIN"/>
    <property type="match status" value="1"/>
</dbReference>
<evidence type="ECO:0000256" key="2">
    <source>
        <dbReference type="ARBA" id="ARBA00022723"/>
    </source>
</evidence>
<evidence type="ECO:0000259" key="5">
    <source>
        <dbReference type="PROSITE" id="PS51007"/>
    </source>
</evidence>
<keyword evidence="2 4" id="KW-0479">Metal-binding</keyword>
<keyword evidence="7" id="KW-1185">Reference proteome</keyword>
<organism evidence="6 7">
    <name type="scientific">Belnapia rosea</name>
    <dbReference type="NCBI Taxonomy" id="938405"/>
    <lineage>
        <taxon>Bacteria</taxon>
        <taxon>Pseudomonadati</taxon>
        <taxon>Pseudomonadota</taxon>
        <taxon>Alphaproteobacteria</taxon>
        <taxon>Acetobacterales</taxon>
        <taxon>Roseomonadaceae</taxon>
        <taxon>Belnapia</taxon>
    </lineage>
</organism>
<proteinExistence type="predicted"/>
<evidence type="ECO:0000256" key="1">
    <source>
        <dbReference type="ARBA" id="ARBA00022617"/>
    </source>
</evidence>
<dbReference type="PROSITE" id="PS51007">
    <property type="entry name" value="CYTC"/>
    <property type="match status" value="1"/>
</dbReference>
<dbReference type="InterPro" id="IPR051459">
    <property type="entry name" value="Cytochrome_c-type_DH"/>
</dbReference>
<evidence type="ECO:0000313" key="6">
    <source>
        <dbReference type="EMBL" id="SDE49110.1"/>
    </source>
</evidence>
<dbReference type="SUPFAM" id="SSF46626">
    <property type="entry name" value="Cytochrome c"/>
    <property type="match status" value="2"/>
</dbReference>
<dbReference type="AlphaFoldDB" id="A0A1G7DDP2"/>
<keyword evidence="1 4" id="KW-0349">Heme</keyword>
<protein>
    <submittedName>
        <fullName evidence="6">Cytochrome c</fullName>
    </submittedName>
</protein>
<evidence type="ECO:0000256" key="3">
    <source>
        <dbReference type="ARBA" id="ARBA00023004"/>
    </source>
</evidence>
<name>A0A1G7DDP2_9PROT</name>
<dbReference type="GO" id="GO:0046872">
    <property type="term" value="F:metal ion binding"/>
    <property type="evidence" value="ECO:0007669"/>
    <property type="project" value="UniProtKB-KW"/>
</dbReference>